<dbReference type="PRINTS" id="PR00019">
    <property type="entry name" value="LEURICHRPT"/>
</dbReference>
<comment type="subcellular location">
    <subcellularLocation>
        <location evidence="1">Cell membrane</location>
        <topology evidence="1">Single-pass type I membrane protein</topology>
    </subcellularLocation>
</comment>
<sequence>MHGQLPKWMWNTSRESLRFLDISHNLLSGFDQPPVVLPWVSLIGLDLSFNRLSGPLLVPSLHMGFYHISSNKLTGEISPLICNASSLRSLDVSNNHLNGMLPQCLENFSVLIVLSAGNNYFHGTLPHIGTNRSDLVIIDVSRNKLQGKLPRSLANCSRLESLILSSNKFDDVFPVWLGTLSKLKVLAMRNIGFHSAIPRHQSNHDGFPDLRILDLSQNNFTGQFAFEFILSGKAMRGIDLNGSEYLLQYRFFVYEPGLGDIASSRLEYSITLMNKGLERYFQKIREDFMAIDLSSNRFEGKIPEFIGNLKGLRSLNVSSNILSGRLPPSLGNLTNLEALDLSHNNFLGEIPPSLLQLSFLQQFSVSHNKLLTGRIPVGNQFSTFGITSYEGNPGLCGFPLPKKCSRSEEGPEHPPSTAEEEDGVELDWKFAAAGLVSGLVVGVVLADFVIARFSERFIEIVALLIRLMKTLKRMRRPRS</sequence>
<evidence type="ECO:0000313" key="13">
    <source>
        <dbReference type="Proteomes" id="UP000238479"/>
    </source>
</evidence>
<dbReference type="AlphaFoldDB" id="A0A2P6QNL4"/>
<dbReference type="OMA" id="NIGFHSA"/>
<evidence type="ECO:0000313" key="12">
    <source>
        <dbReference type="EMBL" id="PRQ35774.1"/>
    </source>
</evidence>
<keyword evidence="11" id="KW-0325">Glycoprotein</keyword>
<comment type="caution">
    <text evidence="12">The sequence shown here is derived from an EMBL/GenBank/DDBJ whole genome shotgun (WGS) entry which is preliminary data.</text>
</comment>
<keyword evidence="3" id="KW-1003">Cell membrane</keyword>
<dbReference type="SUPFAM" id="SSF52058">
    <property type="entry name" value="L domain-like"/>
    <property type="match status" value="2"/>
</dbReference>
<dbReference type="PANTHER" id="PTHR27004:SF447">
    <property type="entry name" value="RECEPTOR LIKE PROTEIN 30-LIKE"/>
    <property type="match status" value="1"/>
</dbReference>
<proteinExistence type="inferred from homology"/>
<evidence type="ECO:0000256" key="8">
    <source>
        <dbReference type="ARBA" id="ARBA00022989"/>
    </source>
</evidence>
<evidence type="ECO:0000256" key="1">
    <source>
        <dbReference type="ARBA" id="ARBA00004251"/>
    </source>
</evidence>
<dbReference type="Proteomes" id="UP000238479">
    <property type="component" value="Chromosome 5"/>
</dbReference>
<organism evidence="12 13">
    <name type="scientific">Rosa chinensis</name>
    <name type="common">China rose</name>
    <dbReference type="NCBI Taxonomy" id="74649"/>
    <lineage>
        <taxon>Eukaryota</taxon>
        <taxon>Viridiplantae</taxon>
        <taxon>Streptophyta</taxon>
        <taxon>Embryophyta</taxon>
        <taxon>Tracheophyta</taxon>
        <taxon>Spermatophyta</taxon>
        <taxon>Magnoliopsida</taxon>
        <taxon>eudicotyledons</taxon>
        <taxon>Gunneridae</taxon>
        <taxon>Pentapetalae</taxon>
        <taxon>rosids</taxon>
        <taxon>fabids</taxon>
        <taxon>Rosales</taxon>
        <taxon>Rosaceae</taxon>
        <taxon>Rosoideae</taxon>
        <taxon>Rosoideae incertae sedis</taxon>
        <taxon>Rosa</taxon>
    </lineage>
</organism>
<dbReference type="PROSITE" id="PS51450">
    <property type="entry name" value="LRR"/>
    <property type="match status" value="1"/>
</dbReference>
<evidence type="ECO:0000256" key="5">
    <source>
        <dbReference type="ARBA" id="ARBA00022692"/>
    </source>
</evidence>
<dbReference type="STRING" id="74649.A0A2P6QNL4"/>
<name>A0A2P6QNL4_ROSCH</name>
<gene>
    <name evidence="12" type="ORF">RchiOBHm_Chr5g0083611</name>
</gene>
<dbReference type="FunFam" id="3.80.10.10:FF:000041">
    <property type="entry name" value="LRR receptor-like serine/threonine-protein kinase ERECTA"/>
    <property type="match status" value="1"/>
</dbReference>
<keyword evidence="10" id="KW-0675">Receptor</keyword>
<dbReference type="PANTHER" id="PTHR27004">
    <property type="entry name" value="RECEPTOR-LIKE PROTEIN 12 ISOFORM X1"/>
    <property type="match status" value="1"/>
</dbReference>
<evidence type="ECO:0000256" key="9">
    <source>
        <dbReference type="ARBA" id="ARBA00023136"/>
    </source>
</evidence>
<dbReference type="Pfam" id="PF00560">
    <property type="entry name" value="LRR_1"/>
    <property type="match status" value="4"/>
</dbReference>
<dbReference type="Gramene" id="PRQ35774">
    <property type="protein sequence ID" value="PRQ35774"/>
    <property type="gene ID" value="RchiOBHm_Chr5g0083611"/>
</dbReference>
<protein>
    <submittedName>
        <fullName evidence="12">Putative leucine-rich repeat domain, L domain-containing protein</fullName>
    </submittedName>
</protein>
<dbReference type="InterPro" id="IPR032675">
    <property type="entry name" value="LRR_dom_sf"/>
</dbReference>
<keyword evidence="8" id="KW-1133">Transmembrane helix</keyword>
<dbReference type="Gene3D" id="3.80.10.10">
    <property type="entry name" value="Ribonuclease Inhibitor"/>
    <property type="match status" value="1"/>
</dbReference>
<accession>A0A2P6QNL4</accession>
<evidence type="ECO:0000256" key="6">
    <source>
        <dbReference type="ARBA" id="ARBA00022729"/>
    </source>
</evidence>
<evidence type="ECO:0000256" key="3">
    <source>
        <dbReference type="ARBA" id="ARBA00022475"/>
    </source>
</evidence>
<comment type="similarity">
    <text evidence="2">Belongs to the RLP family.</text>
</comment>
<dbReference type="GO" id="GO:0005886">
    <property type="term" value="C:plasma membrane"/>
    <property type="evidence" value="ECO:0007669"/>
    <property type="project" value="UniProtKB-SubCell"/>
</dbReference>
<keyword evidence="5" id="KW-0812">Transmembrane</keyword>
<evidence type="ECO:0000256" key="7">
    <source>
        <dbReference type="ARBA" id="ARBA00022737"/>
    </source>
</evidence>
<reference evidence="12 13" key="1">
    <citation type="journal article" date="2018" name="Nat. Genet.">
        <title>The Rosa genome provides new insights in the design of modern roses.</title>
        <authorList>
            <person name="Bendahmane M."/>
        </authorList>
    </citation>
    <scope>NUCLEOTIDE SEQUENCE [LARGE SCALE GENOMIC DNA]</scope>
    <source>
        <strain evidence="13">cv. Old Blush</strain>
    </source>
</reference>
<dbReference type="FunFam" id="3.80.10.10:FF:000111">
    <property type="entry name" value="LRR receptor-like serine/threonine-protein kinase ERECTA"/>
    <property type="match status" value="1"/>
</dbReference>
<keyword evidence="13" id="KW-1185">Reference proteome</keyword>
<evidence type="ECO:0000256" key="2">
    <source>
        <dbReference type="ARBA" id="ARBA00009592"/>
    </source>
</evidence>
<dbReference type="InterPro" id="IPR001611">
    <property type="entry name" value="Leu-rich_rpt"/>
</dbReference>
<dbReference type="Pfam" id="PF13855">
    <property type="entry name" value="LRR_8"/>
    <property type="match status" value="1"/>
</dbReference>
<keyword evidence="7" id="KW-0677">Repeat</keyword>
<dbReference type="EMBL" id="PDCK01000043">
    <property type="protein sequence ID" value="PRQ35774.1"/>
    <property type="molecule type" value="Genomic_DNA"/>
</dbReference>
<keyword evidence="6" id="KW-0732">Signal</keyword>
<keyword evidence="4" id="KW-0433">Leucine-rich repeat</keyword>
<evidence type="ECO:0000256" key="10">
    <source>
        <dbReference type="ARBA" id="ARBA00023170"/>
    </source>
</evidence>
<evidence type="ECO:0000256" key="4">
    <source>
        <dbReference type="ARBA" id="ARBA00022614"/>
    </source>
</evidence>
<keyword evidence="9" id="KW-0472">Membrane</keyword>
<evidence type="ECO:0000256" key="11">
    <source>
        <dbReference type="ARBA" id="ARBA00023180"/>
    </source>
</evidence>